<evidence type="ECO:0000313" key="7">
    <source>
        <dbReference type="EMBL" id="MFD0919677.1"/>
    </source>
</evidence>
<dbReference type="EC" id="2.1.1.37" evidence="1"/>
<dbReference type="Gene3D" id="3.40.50.150">
    <property type="entry name" value="Vaccinia Virus protein VP39"/>
    <property type="match status" value="1"/>
</dbReference>
<keyword evidence="3 6" id="KW-0808">Transferase</keyword>
<evidence type="ECO:0000256" key="6">
    <source>
        <dbReference type="PROSITE-ProRule" id="PRU01016"/>
    </source>
</evidence>
<name>A0ABW3FTP6_9PSEU</name>
<comment type="caution">
    <text evidence="7">The sequence shown here is derived from an EMBL/GenBank/DDBJ whole genome shotgun (WGS) entry which is preliminary data.</text>
</comment>
<protein>
    <recommendedName>
        <fullName evidence="1">DNA (cytosine-5-)-methyltransferase</fullName>
        <ecNumber evidence="1">2.1.1.37</ecNumber>
    </recommendedName>
</protein>
<dbReference type="RefSeq" id="WP_345600011.1">
    <property type="nucleotide sequence ID" value="NZ_BAABLT010000001.1"/>
</dbReference>
<keyword evidence="5" id="KW-0680">Restriction system</keyword>
<dbReference type="Proteomes" id="UP001597018">
    <property type="component" value="Unassembled WGS sequence"/>
</dbReference>
<sequence>MTLTLTDLFCGAGGSALGATAVPGIELRMAANHWQTAVDSHAANFPHADHDCADISQVDPRRYPSTDLLWASPECTNHSIAQGRKRFAQPDLFGETLPPEAAERSRATMWDVPRFAEHHRYRAVVVENVVDAARWQLWPAWLHAMHCLGYRHQVVYLNSMHAPAVAAPRAPQSRDRLYVVFSREGVPRPEVQPRPMAWCERCERDVSAVQSWKKPHQPWGRYRAQYLYRCPAPRCHAVVEPYTLPAAAAIDWDLPGQRIGDRATPLKPATLRRIETGLARYATAPQLVPVEARQGKHARPAWVPLRTQTTRAETALVVPYYGADQHADTVDRPLRTLTAVDRFGLAFVAELRGGGSNARPVTEPLATVTAAGNHHGLVHHPTPPATGTPRVEDCAFRMLQPTEIQTAMAFRPDYEVLGTRRERVRQLGNAVTPPAAEHLLTAIAQALGYHAPTTEKEAA</sequence>
<feature type="active site" evidence="6">
    <location>
        <position position="75"/>
    </location>
</feature>
<keyword evidence="2 6" id="KW-0489">Methyltransferase</keyword>
<dbReference type="PANTHER" id="PTHR10629:SF52">
    <property type="entry name" value="DNA (CYTOSINE-5)-METHYLTRANSFERASE 1"/>
    <property type="match status" value="1"/>
</dbReference>
<dbReference type="EMBL" id="JBHTIW010000003">
    <property type="protein sequence ID" value="MFD0919677.1"/>
    <property type="molecule type" value="Genomic_DNA"/>
</dbReference>
<dbReference type="InterPro" id="IPR050390">
    <property type="entry name" value="C5-Methyltransferase"/>
</dbReference>
<organism evidence="7 8">
    <name type="scientific">Saccharopolyspora rosea</name>
    <dbReference type="NCBI Taxonomy" id="524884"/>
    <lineage>
        <taxon>Bacteria</taxon>
        <taxon>Bacillati</taxon>
        <taxon>Actinomycetota</taxon>
        <taxon>Actinomycetes</taxon>
        <taxon>Pseudonocardiales</taxon>
        <taxon>Pseudonocardiaceae</taxon>
        <taxon>Saccharopolyspora</taxon>
    </lineage>
</organism>
<dbReference type="InterPro" id="IPR029063">
    <property type="entry name" value="SAM-dependent_MTases_sf"/>
</dbReference>
<proteinExistence type="inferred from homology"/>
<evidence type="ECO:0000256" key="2">
    <source>
        <dbReference type="ARBA" id="ARBA00022603"/>
    </source>
</evidence>
<evidence type="ECO:0000256" key="4">
    <source>
        <dbReference type="ARBA" id="ARBA00022691"/>
    </source>
</evidence>
<dbReference type="InterPro" id="IPR001525">
    <property type="entry name" value="C5_MeTfrase"/>
</dbReference>
<dbReference type="PANTHER" id="PTHR10629">
    <property type="entry name" value="CYTOSINE-SPECIFIC METHYLTRANSFERASE"/>
    <property type="match status" value="1"/>
</dbReference>
<dbReference type="GO" id="GO:0032259">
    <property type="term" value="P:methylation"/>
    <property type="evidence" value="ECO:0007669"/>
    <property type="project" value="UniProtKB-KW"/>
</dbReference>
<gene>
    <name evidence="7" type="ORF">ACFQ16_07970</name>
</gene>
<dbReference type="PROSITE" id="PS51679">
    <property type="entry name" value="SAM_MT_C5"/>
    <property type="match status" value="1"/>
</dbReference>
<comment type="similarity">
    <text evidence="6">Belongs to the class I-like SAM-binding methyltransferase superfamily. C5-methyltransferase family.</text>
</comment>
<dbReference type="Gene3D" id="3.90.120.10">
    <property type="entry name" value="DNA Methylase, subunit A, domain 2"/>
    <property type="match status" value="1"/>
</dbReference>
<accession>A0ABW3FTP6</accession>
<evidence type="ECO:0000256" key="3">
    <source>
        <dbReference type="ARBA" id="ARBA00022679"/>
    </source>
</evidence>
<evidence type="ECO:0000256" key="1">
    <source>
        <dbReference type="ARBA" id="ARBA00011975"/>
    </source>
</evidence>
<evidence type="ECO:0000256" key="5">
    <source>
        <dbReference type="ARBA" id="ARBA00022747"/>
    </source>
</evidence>
<dbReference type="PRINTS" id="PR00105">
    <property type="entry name" value="C5METTRFRASE"/>
</dbReference>
<keyword evidence="4 6" id="KW-0949">S-adenosyl-L-methionine</keyword>
<keyword evidence="8" id="KW-1185">Reference proteome</keyword>
<dbReference type="Pfam" id="PF00145">
    <property type="entry name" value="DNA_methylase"/>
    <property type="match status" value="1"/>
</dbReference>
<dbReference type="SUPFAM" id="SSF53335">
    <property type="entry name" value="S-adenosyl-L-methionine-dependent methyltransferases"/>
    <property type="match status" value="1"/>
</dbReference>
<dbReference type="GO" id="GO:0008168">
    <property type="term" value="F:methyltransferase activity"/>
    <property type="evidence" value="ECO:0007669"/>
    <property type="project" value="UniProtKB-KW"/>
</dbReference>
<evidence type="ECO:0000313" key="8">
    <source>
        <dbReference type="Proteomes" id="UP001597018"/>
    </source>
</evidence>
<reference evidence="8" key="1">
    <citation type="journal article" date="2019" name="Int. J. Syst. Evol. Microbiol.">
        <title>The Global Catalogue of Microorganisms (GCM) 10K type strain sequencing project: providing services to taxonomists for standard genome sequencing and annotation.</title>
        <authorList>
            <consortium name="The Broad Institute Genomics Platform"/>
            <consortium name="The Broad Institute Genome Sequencing Center for Infectious Disease"/>
            <person name="Wu L."/>
            <person name="Ma J."/>
        </authorList>
    </citation>
    <scope>NUCLEOTIDE SEQUENCE [LARGE SCALE GENOMIC DNA]</scope>
    <source>
        <strain evidence="8">CCUG 56401</strain>
    </source>
</reference>